<evidence type="ECO:0000256" key="7">
    <source>
        <dbReference type="ARBA" id="ARBA00024725"/>
    </source>
</evidence>
<dbReference type="PROSITE" id="PS50929">
    <property type="entry name" value="ABC_TM1F"/>
    <property type="match status" value="1"/>
</dbReference>
<evidence type="ECO:0000256" key="5">
    <source>
        <dbReference type="ARBA" id="ARBA00022989"/>
    </source>
</evidence>
<reference evidence="12" key="1">
    <citation type="submission" date="2016-11" db="EMBL/GenBank/DDBJ databases">
        <authorList>
            <person name="Varghese N."/>
            <person name="Submissions S."/>
        </authorList>
    </citation>
    <scope>NUCLEOTIDE SEQUENCE [LARGE SCALE GENOMIC DNA]</scope>
    <source>
        <strain evidence="12">DSM 28223</strain>
    </source>
</reference>
<keyword evidence="4 11" id="KW-0067">ATP-binding</keyword>
<evidence type="ECO:0000259" key="10">
    <source>
        <dbReference type="PROSITE" id="PS50929"/>
    </source>
</evidence>
<dbReference type="SUPFAM" id="SSF90123">
    <property type="entry name" value="ABC transporter transmembrane region"/>
    <property type="match status" value="1"/>
</dbReference>
<dbReference type="InterPro" id="IPR003593">
    <property type="entry name" value="AAA+_ATPase"/>
</dbReference>
<dbReference type="Pfam" id="PF00005">
    <property type="entry name" value="ABC_tran"/>
    <property type="match status" value="1"/>
</dbReference>
<evidence type="ECO:0000256" key="6">
    <source>
        <dbReference type="ARBA" id="ARBA00023136"/>
    </source>
</evidence>
<keyword evidence="6 8" id="KW-0472">Membrane</keyword>
<evidence type="ECO:0000313" key="12">
    <source>
        <dbReference type="Proteomes" id="UP000184211"/>
    </source>
</evidence>
<dbReference type="InterPro" id="IPR036640">
    <property type="entry name" value="ABC1_TM_sf"/>
</dbReference>
<feature type="domain" description="ABC transmembrane type-1" evidence="10">
    <location>
        <begin position="47"/>
        <end position="331"/>
    </location>
</feature>
<dbReference type="Pfam" id="PF00664">
    <property type="entry name" value="ABC_membrane"/>
    <property type="match status" value="1"/>
</dbReference>
<dbReference type="STRING" id="870908.SAMN04488044_1763"/>
<dbReference type="PANTHER" id="PTHR24221:SF203">
    <property type="entry name" value="ATP-BINDING_PERMEASE FUSION ABC TRANSPORTER-RELATED"/>
    <property type="match status" value="1"/>
</dbReference>
<dbReference type="InterPro" id="IPR039421">
    <property type="entry name" value="Type_1_exporter"/>
</dbReference>
<proteinExistence type="predicted"/>
<dbReference type="InterPro" id="IPR027417">
    <property type="entry name" value="P-loop_NTPase"/>
</dbReference>
<evidence type="ECO:0000256" key="1">
    <source>
        <dbReference type="ARBA" id="ARBA00004651"/>
    </source>
</evidence>
<keyword evidence="5 8" id="KW-1133">Transmembrane helix</keyword>
<feature type="transmembrane region" description="Helical" evidence="8">
    <location>
        <begin position="189"/>
        <end position="209"/>
    </location>
</feature>
<evidence type="ECO:0000313" key="11">
    <source>
        <dbReference type="EMBL" id="SHG98854.1"/>
    </source>
</evidence>
<evidence type="ECO:0000256" key="4">
    <source>
        <dbReference type="ARBA" id="ARBA00022840"/>
    </source>
</evidence>
<keyword evidence="2 8" id="KW-0812">Transmembrane</keyword>
<protein>
    <submittedName>
        <fullName evidence="11">ATP-binding cassette, subfamily B</fullName>
    </submittedName>
</protein>
<dbReference type="OrthoDB" id="9808328at2"/>
<dbReference type="SMART" id="SM00382">
    <property type="entry name" value="AAA"/>
    <property type="match status" value="1"/>
</dbReference>
<gene>
    <name evidence="11" type="ORF">SAMN04488044_1763</name>
</gene>
<evidence type="ECO:0000259" key="9">
    <source>
        <dbReference type="PROSITE" id="PS50893"/>
    </source>
</evidence>
<dbReference type="PROSITE" id="PS00211">
    <property type="entry name" value="ABC_TRANSPORTER_1"/>
    <property type="match status" value="1"/>
</dbReference>
<comment type="subcellular location">
    <subcellularLocation>
        <location evidence="1">Cell membrane</location>
        <topology evidence="1">Multi-pass membrane protein</topology>
    </subcellularLocation>
</comment>
<dbReference type="PROSITE" id="PS50893">
    <property type="entry name" value="ABC_TRANSPORTER_2"/>
    <property type="match status" value="1"/>
</dbReference>
<dbReference type="Gene3D" id="1.20.1560.10">
    <property type="entry name" value="ABC transporter type 1, transmembrane domain"/>
    <property type="match status" value="1"/>
</dbReference>
<comment type="function">
    <text evidence="7">Part of an ABC transporter complex. Transmembrane domains (TMD) form a pore in the inner membrane and the ATP-binding domain (NBD) is responsible for energy generation.</text>
</comment>
<evidence type="ECO:0000256" key="2">
    <source>
        <dbReference type="ARBA" id="ARBA00022692"/>
    </source>
</evidence>
<dbReference type="RefSeq" id="WP_072792513.1">
    <property type="nucleotide sequence ID" value="NZ_FQWM01000002.1"/>
</dbReference>
<feature type="transmembrane region" description="Helical" evidence="8">
    <location>
        <begin position="88"/>
        <end position="110"/>
    </location>
</feature>
<dbReference type="AlphaFoldDB" id="A0A1M5PAJ0"/>
<dbReference type="InterPro" id="IPR003439">
    <property type="entry name" value="ABC_transporter-like_ATP-bd"/>
</dbReference>
<dbReference type="FunFam" id="3.40.50.300:FF:000218">
    <property type="entry name" value="Multidrug ABC transporter ATP-binding protein"/>
    <property type="match status" value="1"/>
</dbReference>
<dbReference type="InterPro" id="IPR017871">
    <property type="entry name" value="ABC_transporter-like_CS"/>
</dbReference>
<dbReference type="GO" id="GO:0016887">
    <property type="term" value="F:ATP hydrolysis activity"/>
    <property type="evidence" value="ECO:0007669"/>
    <property type="project" value="InterPro"/>
</dbReference>
<dbReference type="Gene3D" id="3.40.50.300">
    <property type="entry name" value="P-loop containing nucleotide triphosphate hydrolases"/>
    <property type="match status" value="1"/>
</dbReference>
<feature type="transmembrane region" description="Helical" evidence="8">
    <location>
        <begin position="278"/>
        <end position="297"/>
    </location>
</feature>
<evidence type="ECO:0000256" key="3">
    <source>
        <dbReference type="ARBA" id="ARBA00022741"/>
    </source>
</evidence>
<accession>A0A1M5PAJ0</accession>
<dbReference type="GO" id="GO:0140359">
    <property type="term" value="F:ABC-type transporter activity"/>
    <property type="evidence" value="ECO:0007669"/>
    <property type="project" value="InterPro"/>
</dbReference>
<dbReference type="GO" id="GO:0005524">
    <property type="term" value="F:ATP binding"/>
    <property type="evidence" value="ECO:0007669"/>
    <property type="project" value="UniProtKB-KW"/>
</dbReference>
<feature type="transmembrane region" description="Helical" evidence="8">
    <location>
        <begin position="42"/>
        <end position="67"/>
    </location>
</feature>
<dbReference type="InterPro" id="IPR011527">
    <property type="entry name" value="ABC1_TM_dom"/>
</dbReference>
<feature type="domain" description="ABC transporter" evidence="9">
    <location>
        <begin position="367"/>
        <end position="606"/>
    </location>
</feature>
<dbReference type="GO" id="GO:0005886">
    <property type="term" value="C:plasma membrane"/>
    <property type="evidence" value="ECO:0007669"/>
    <property type="project" value="UniProtKB-SubCell"/>
</dbReference>
<dbReference type="EMBL" id="FQWM01000002">
    <property type="protein sequence ID" value="SHG98854.1"/>
    <property type="molecule type" value="Genomic_DNA"/>
</dbReference>
<sequence>MSTDKRNAIVRYFGDLIDPARPAKSAPPATLGRFLVWVMDGFGAALVVAFVGYALAGFSEAYVLYLLGQILDLTLEGPENFFANNGGLLLFAGVFLLVFRPLVFAAASLFQSVVIAPNLHNRVVIRLNRYTTQQPIQFFDDDFAGRIAQKQLQTGSALTAVVTDVINAGTFSTSTFISMLALGSLIDPVLGAIVLGWIAAYVLLLRYFLPRVRARSKTRANARAGVTGQIVDTAVNMRAVKLFATSEHEDQAVLAESEIYRQRGLEWAQLAVGMRASMILLAGILPVLMVGAGLLGWQSGRVTTGELATLGAMAIRLAQMTGWVSWTLMSIFGQIGEVEDGIRTLARPLTLQDRLEAQPLAVNNGEVRFEDVSFAYGSEAGGVFGVSLTIKAGEKVGVVGASGAGKSTLVSLLLRLYDPESGRILIDGQDIAGVTQDSLRRQVGMVTQDTATFNRSAFDNIRYGRPEATQAEVLAATKKARADGFVADLQDPNGRNGFDAHLGERGVKLSGGQRQRIALARAILKDAPILVLDEATSALDSEVEAEIQAALHEVVEGKTVIAIAHRLSTIAEMDRIVVMDQGQIVEDGSHHELLAQDGLYAGFWRLQSGGFLGSEAAE</sequence>
<keyword evidence="12" id="KW-1185">Reference proteome</keyword>
<keyword evidence="3" id="KW-0547">Nucleotide-binding</keyword>
<dbReference type="SUPFAM" id="SSF52540">
    <property type="entry name" value="P-loop containing nucleoside triphosphate hydrolases"/>
    <property type="match status" value="1"/>
</dbReference>
<name>A0A1M5PAJ0_9RHOB</name>
<evidence type="ECO:0000256" key="8">
    <source>
        <dbReference type="SAM" id="Phobius"/>
    </source>
</evidence>
<dbReference type="Proteomes" id="UP000184211">
    <property type="component" value="Unassembled WGS sequence"/>
</dbReference>
<dbReference type="PANTHER" id="PTHR24221">
    <property type="entry name" value="ATP-BINDING CASSETTE SUB-FAMILY B"/>
    <property type="match status" value="1"/>
</dbReference>
<organism evidence="11 12">
    <name type="scientific">Cognatishimia maritima</name>
    <dbReference type="NCBI Taxonomy" id="870908"/>
    <lineage>
        <taxon>Bacteria</taxon>
        <taxon>Pseudomonadati</taxon>
        <taxon>Pseudomonadota</taxon>
        <taxon>Alphaproteobacteria</taxon>
        <taxon>Rhodobacterales</taxon>
        <taxon>Paracoccaceae</taxon>
        <taxon>Cognatishimia</taxon>
    </lineage>
</organism>
<dbReference type="GO" id="GO:0034040">
    <property type="term" value="F:ATPase-coupled lipid transmembrane transporter activity"/>
    <property type="evidence" value="ECO:0007669"/>
    <property type="project" value="TreeGrafter"/>
</dbReference>